<dbReference type="STRING" id="1122934.SAMN02745691_02212"/>
<evidence type="ECO:0000313" key="2">
    <source>
        <dbReference type="EMBL" id="SHJ59156.1"/>
    </source>
</evidence>
<feature type="transmembrane region" description="Helical" evidence="1">
    <location>
        <begin position="12"/>
        <end position="32"/>
    </location>
</feature>
<keyword evidence="1" id="KW-0812">Transmembrane</keyword>
<accession>A0A1M6KJN5</accession>
<keyword evidence="1" id="KW-1133">Transmembrane helix</keyword>
<dbReference type="AlphaFoldDB" id="A0A1M6KJN5"/>
<sequence>MNPNKKSFKKIIIFVSAAVLLFFLLVVCNQLVSLYNSIRTVNEILAIAVTSLAGAFFLAVFLAPLVLFLRYPKQGRLPESDTGEEYQRYIQKLVLQLSKNRYLRQKNFTFVDGNPRDSVLEAYGLLSAESMKIIKREASAVFLTTAVSQNGVLDGISVLLSLMKTTYRITRLYENRPSLSRILYIYGNVAATVLVVRSIEDMDLIEEQLEPLLASIIGGSALSAVPGASAISNLLVNSIMEGSVNALLALRVGVITQRYLCALTTVDRREAKRSASRQAAALLGGVLKENAVNVARTFTRAAKNTAASTVRGGFFHRKEV</sequence>
<feature type="transmembrane region" description="Helical" evidence="1">
    <location>
        <begin position="44"/>
        <end position="69"/>
    </location>
</feature>
<evidence type="ECO:0008006" key="4">
    <source>
        <dbReference type="Google" id="ProtNLM"/>
    </source>
</evidence>
<proteinExistence type="predicted"/>
<keyword evidence="1" id="KW-0472">Membrane</keyword>
<organism evidence="2 3">
    <name type="scientific">Parasporobacterium paucivorans DSM 15970</name>
    <dbReference type="NCBI Taxonomy" id="1122934"/>
    <lineage>
        <taxon>Bacteria</taxon>
        <taxon>Bacillati</taxon>
        <taxon>Bacillota</taxon>
        <taxon>Clostridia</taxon>
        <taxon>Lachnospirales</taxon>
        <taxon>Lachnospiraceae</taxon>
        <taxon>Parasporobacterium</taxon>
    </lineage>
</organism>
<evidence type="ECO:0000256" key="1">
    <source>
        <dbReference type="SAM" id="Phobius"/>
    </source>
</evidence>
<dbReference type="RefSeq" id="WP_073994464.1">
    <property type="nucleotide sequence ID" value="NZ_FQYT01000027.1"/>
</dbReference>
<reference evidence="2 3" key="1">
    <citation type="submission" date="2016-11" db="EMBL/GenBank/DDBJ databases">
        <authorList>
            <person name="Jaros S."/>
            <person name="Januszkiewicz K."/>
            <person name="Wedrychowicz H."/>
        </authorList>
    </citation>
    <scope>NUCLEOTIDE SEQUENCE [LARGE SCALE GENOMIC DNA]</scope>
    <source>
        <strain evidence="2 3">DSM 15970</strain>
    </source>
</reference>
<dbReference type="Proteomes" id="UP000184342">
    <property type="component" value="Unassembled WGS sequence"/>
</dbReference>
<feature type="transmembrane region" description="Helical" evidence="1">
    <location>
        <begin position="212"/>
        <end position="236"/>
    </location>
</feature>
<evidence type="ECO:0000313" key="3">
    <source>
        <dbReference type="Proteomes" id="UP000184342"/>
    </source>
</evidence>
<dbReference type="OrthoDB" id="384184at2"/>
<protein>
    <recommendedName>
        <fullName evidence="4">DUF697 domain-containing protein</fullName>
    </recommendedName>
</protein>
<dbReference type="EMBL" id="FQYT01000027">
    <property type="protein sequence ID" value="SHJ59156.1"/>
    <property type="molecule type" value="Genomic_DNA"/>
</dbReference>
<keyword evidence="3" id="KW-1185">Reference proteome</keyword>
<name>A0A1M6KJN5_9FIRM</name>
<feature type="transmembrane region" description="Helical" evidence="1">
    <location>
        <begin position="182"/>
        <end position="200"/>
    </location>
</feature>
<gene>
    <name evidence="2" type="ORF">SAMN02745691_02212</name>
</gene>